<evidence type="ECO:0000256" key="2">
    <source>
        <dbReference type="ARBA" id="ARBA00022649"/>
    </source>
</evidence>
<evidence type="ECO:0000313" key="8">
    <source>
        <dbReference type="Proteomes" id="UP000474565"/>
    </source>
</evidence>
<organism evidence="7 8">
    <name type="scientific">Duganella lactea</name>
    <dbReference type="NCBI Taxonomy" id="2692173"/>
    <lineage>
        <taxon>Bacteria</taxon>
        <taxon>Pseudomonadati</taxon>
        <taxon>Pseudomonadota</taxon>
        <taxon>Betaproteobacteria</taxon>
        <taxon>Burkholderiales</taxon>
        <taxon>Oxalobacteraceae</taxon>
        <taxon>Telluria group</taxon>
        <taxon>Duganella</taxon>
    </lineage>
</organism>
<gene>
    <name evidence="7" type="ORF">GTP44_11160</name>
</gene>
<reference evidence="7 8" key="1">
    <citation type="submission" date="2019-12" db="EMBL/GenBank/DDBJ databases">
        <title>Novel species isolated from a subtropical stream in China.</title>
        <authorList>
            <person name="Lu H."/>
        </authorList>
    </citation>
    <scope>NUCLEOTIDE SEQUENCE [LARGE SCALE GENOMIC DNA]</scope>
    <source>
        <strain evidence="7 8">FT50W</strain>
    </source>
</reference>
<comment type="catalytic activity">
    <reaction evidence="5">
        <text>glycyl-tRNA(Gly) + acetyl-CoA = N-acetylglycyl-tRNA(Gly) + CoA + H(+)</text>
        <dbReference type="Rhea" id="RHEA:81867"/>
        <dbReference type="Rhea" id="RHEA-COMP:9683"/>
        <dbReference type="Rhea" id="RHEA-COMP:19766"/>
        <dbReference type="ChEBI" id="CHEBI:15378"/>
        <dbReference type="ChEBI" id="CHEBI:57287"/>
        <dbReference type="ChEBI" id="CHEBI:57288"/>
        <dbReference type="ChEBI" id="CHEBI:78522"/>
        <dbReference type="ChEBI" id="CHEBI:232036"/>
    </reaction>
</comment>
<keyword evidence="1" id="KW-0678">Repressor</keyword>
<dbReference type="EMBL" id="WWCP01000011">
    <property type="protein sequence ID" value="MYM82509.1"/>
    <property type="molecule type" value="Genomic_DNA"/>
</dbReference>
<dbReference type="SUPFAM" id="SSF55729">
    <property type="entry name" value="Acyl-CoA N-acyltransferases (Nat)"/>
    <property type="match status" value="1"/>
</dbReference>
<sequence>MSFVIARFDPSAKYAGYNQFDCQHQQINKFVKDSLKKQVKQGLSVAYALLEESQDANSDDRFVGFFTIASHSIPLDSLSALQLGSLPKVIPCVRLIMLGINHSDSNNGFGKMLMNHALDITKAGAAHIGCYGMYLDADAGAIAKGFYQKLGFHLLDGDKSPAPSPMFIPIASF</sequence>
<dbReference type="InterPro" id="IPR016181">
    <property type="entry name" value="Acyl_CoA_acyltransferase"/>
</dbReference>
<dbReference type="Proteomes" id="UP000474565">
    <property type="component" value="Unassembled WGS sequence"/>
</dbReference>
<protein>
    <submittedName>
        <fullName evidence="7">N-acetyltransferase</fullName>
    </submittedName>
</protein>
<proteinExistence type="predicted"/>
<evidence type="ECO:0000256" key="1">
    <source>
        <dbReference type="ARBA" id="ARBA00022491"/>
    </source>
</evidence>
<dbReference type="Pfam" id="PF00583">
    <property type="entry name" value="Acetyltransf_1"/>
    <property type="match status" value="1"/>
</dbReference>
<dbReference type="PANTHER" id="PTHR36449">
    <property type="entry name" value="ACETYLTRANSFERASE-RELATED"/>
    <property type="match status" value="1"/>
</dbReference>
<dbReference type="AlphaFoldDB" id="A0A6L8MIZ5"/>
<evidence type="ECO:0000259" key="6">
    <source>
        <dbReference type="Pfam" id="PF00583"/>
    </source>
</evidence>
<comment type="caution">
    <text evidence="7">The sequence shown here is derived from an EMBL/GenBank/DDBJ whole genome shotgun (WGS) entry which is preliminary data.</text>
</comment>
<keyword evidence="4" id="KW-0012">Acyltransferase</keyword>
<keyword evidence="2" id="KW-1277">Toxin-antitoxin system</keyword>
<dbReference type="Gene3D" id="3.40.630.30">
    <property type="match status" value="1"/>
</dbReference>
<accession>A0A6L8MIZ5</accession>
<evidence type="ECO:0000256" key="5">
    <source>
        <dbReference type="ARBA" id="ARBA00049880"/>
    </source>
</evidence>
<evidence type="ECO:0000256" key="3">
    <source>
        <dbReference type="ARBA" id="ARBA00022679"/>
    </source>
</evidence>
<feature type="domain" description="N-acetyltransferase" evidence="6">
    <location>
        <begin position="94"/>
        <end position="152"/>
    </location>
</feature>
<name>A0A6L8MIZ5_9BURK</name>
<dbReference type="InterPro" id="IPR000182">
    <property type="entry name" value="GNAT_dom"/>
</dbReference>
<evidence type="ECO:0000256" key="4">
    <source>
        <dbReference type="ARBA" id="ARBA00023315"/>
    </source>
</evidence>
<dbReference type="PANTHER" id="PTHR36449:SF1">
    <property type="entry name" value="ACETYLTRANSFERASE"/>
    <property type="match status" value="1"/>
</dbReference>
<dbReference type="RefSeq" id="WP_161019482.1">
    <property type="nucleotide sequence ID" value="NZ_WWCP01000011.1"/>
</dbReference>
<keyword evidence="3 7" id="KW-0808">Transferase</keyword>
<evidence type="ECO:0000313" key="7">
    <source>
        <dbReference type="EMBL" id="MYM82509.1"/>
    </source>
</evidence>
<dbReference type="GO" id="GO:0016747">
    <property type="term" value="F:acyltransferase activity, transferring groups other than amino-acyl groups"/>
    <property type="evidence" value="ECO:0007669"/>
    <property type="project" value="InterPro"/>
</dbReference>